<feature type="transmembrane region" description="Helical" evidence="8">
    <location>
        <begin position="37"/>
        <end position="58"/>
    </location>
</feature>
<evidence type="ECO:0000256" key="2">
    <source>
        <dbReference type="ARBA" id="ARBA00006236"/>
    </source>
</evidence>
<evidence type="ECO:0000256" key="4">
    <source>
        <dbReference type="ARBA" id="ARBA00022475"/>
    </source>
</evidence>
<dbReference type="EMBL" id="CP028843">
    <property type="protein sequence ID" value="AWB24647.1"/>
    <property type="molecule type" value="Genomic_DNA"/>
</dbReference>
<keyword evidence="7 8" id="KW-0472">Membrane</keyword>
<sequence length="415" mass="41748">MTPRRSGRDQDQAPSPHPGSPPASSAPVSSASGQASLALLVAVTMTGTVALHIFVPALAAAAADLGTTPVAAQLTITLYLVGLACGQLVYGPLSDRFGRRPVLIAGLSLYLAGLLLAIPAPSIEVLIVARVLQSLGACGSLVLGRAMVRDVSTAADAARKIAILTMAMTLTPALAPAIGGLVAGAFGWRAVFVVLAAVVALLGALVVVTLPETNRRPVALPGIGAVAGAYLRLLRHPAYRAYLLAGACAGTSLYAFLAVAPFLLVDRLGRSSQEVGLDCLIVVAGMVIGSAAAGRLAGRMPIRRAAKIGNGVCLLAALALLAIDRSGHLTVATLLAPLVLYAIGIGLLGPNAVAGLMNVDPHAAGSASSLYGFMQMALGALFTLVVATWHDGSATPVAATLLGASVIAALSLRRA</sequence>
<feature type="transmembrane region" description="Helical" evidence="8">
    <location>
        <begin position="70"/>
        <end position="90"/>
    </location>
</feature>
<evidence type="ECO:0000313" key="12">
    <source>
        <dbReference type="Proteomes" id="UP000244755"/>
    </source>
</evidence>
<dbReference type="NCBIfam" id="TIGR00710">
    <property type="entry name" value="efflux_Bcr_CflA"/>
    <property type="match status" value="1"/>
</dbReference>
<dbReference type="GO" id="GO:1990961">
    <property type="term" value="P:xenobiotic detoxification by transmembrane export across the plasma membrane"/>
    <property type="evidence" value="ECO:0007669"/>
    <property type="project" value="InterPro"/>
</dbReference>
<protein>
    <recommendedName>
        <fullName evidence="8">Bcr/CflA family efflux transporter</fullName>
    </recommendedName>
</protein>
<evidence type="ECO:0000256" key="5">
    <source>
        <dbReference type="ARBA" id="ARBA00022692"/>
    </source>
</evidence>
<keyword evidence="12" id="KW-1185">Reference proteome</keyword>
<gene>
    <name evidence="11" type="ORF">DA075_03190</name>
</gene>
<keyword evidence="3 8" id="KW-0813">Transport</keyword>
<dbReference type="GO" id="GO:0042910">
    <property type="term" value="F:xenobiotic transmembrane transporter activity"/>
    <property type="evidence" value="ECO:0007669"/>
    <property type="project" value="InterPro"/>
</dbReference>
<feature type="transmembrane region" description="Helical" evidence="8">
    <location>
        <begin position="370"/>
        <end position="389"/>
    </location>
</feature>
<dbReference type="Proteomes" id="UP000244755">
    <property type="component" value="Chromosome 1"/>
</dbReference>
<name>A0A2R4WSW8_9HYPH</name>
<evidence type="ECO:0000256" key="3">
    <source>
        <dbReference type="ARBA" id="ARBA00022448"/>
    </source>
</evidence>
<organism evidence="11 12">
    <name type="scientific">Methylobacterium currus</name>
    <dbReference type="NCBI Taxonomy" id="2051553"/>
    <lineage>
        <taxon>Bacteria</taxon>
        <taxon>Pseudomonadati</taxon>
        <taxon>Pseudomonadota</taxon>
        <taxon>Alphaproteobacteria</taxon>
        <taxon>Hyphomicrobiales</taxon>
        <taxon>Methylobacteriaceae</taxon>
        <taxon>Methylobacterium</taxon>
    </lineage>
</organism>
<keyword evidence="4" id="KW-1003">Cell membrane</keyword>
<evidence type="ECO:0000256" key="9">
    <source>
        <dbReference type="SAM" id="MobiDB-lite"/>
    </source>
</evidence>
<dbReference type="InterPro" id="IPR011701">
    <property type="entry name" value="MFS"/>
</dbReference>
<evidence type="ECO:0000256" key="6">
    <source>
        <dbReference type="ARBA" id="ARBA00022989"/>
    </source>
</evidence>
<feature type="transmembrane region" description="Helical" evidence="8">
    <location>
        <begin position="188"/>
        <end position="210"/>
    </location>
</feature>
<dbReference type="SUPFAM" id="SSF103473">
    <property type="entry name" value="MFS general substrate transporter"/>
    <property type="match status" value="1"/>
</dbReference>
<feature type="transmembrane region" description="Helical" evidence="8">
    <location>
        <begin position="160"/>
        <end position="182"/>
    </location>
</feature>
<dbReference type="GO" id="GO:0005886">
    <property type="term" value="C:plasma membrane"/>
    <property type="evidence" value="ECO:0007669"/>
    <property type="project" value="UniProtKB-SubCell"/>
</dbReference>
<evidence type="ECO:0000256" key="7">
    <source>
        <dbReference type="ARBA" id="ARBA00023136"/>
    </source>
</evidence>
<accession>A0A2R4WSW8</accession>
<dbReference type="CDD" id="cd17320">
    <property type="entry name" value="MFS_MdfA_MDR_like"/>
    <property type="match status" value="1"/>
</dbReference>
<feature type="region of interest" description="Disordered" evidence="9">
    <location>
        <begin position="1"/>
        <end position="29"/>
    </location>
</feature>
<comment type="subcellular location">
    <subcellularLocation>
        <location evidence="8">Cell inner membrane</location>
        <topology evidence="8">Multi-pass membrane protein</topology>
    </subcellularLocation>
    <subcellularLocation>
        <location evidence="1">Cell membrane</location>
        <topology evidence="1">Multi-pass membrane protein</topology>
    </subcellularLocation>
</comment>
<evidence type="ECO:0000256" key="1">
    <source>
        <dbReference type="ARBA" id="ARBA00004651"/>
    </source>
</evidence>
<keyword evidence="5 8" id="KW-0812">Transmembrane</keyword>
<dbReference type="OrthoDB" id="9800416at2"/>
<dbReference type="AlphaFoldDB" id="A0A2R4WSW8"/>
<evidence type="ECO:0000259" key="10">
    <source>
        <dbReference type="PROSITE" id="PS50850"/>
    </source>
</evidence>
<dbReference type="InterPro" id="IPR004812">
    <property type="entry name" value="Efflux_drug-R_Bcr/CmlA"/>
</dbReference>
<feature type="transmembrane region" description="Helical" evidence="8">
    <location>
        <begin position="241"/>
        <end position="263"/>
    </location>
</feature>
<evidence type="ECO:0000313" key="11">
    <source>
        <dbReference type="EMBL" id="AWB24647.1"/>
    </source>
</evidence>
<dbReference type="InterPro" id="IPR036259">
    <property type="entry name" value="MFS_trans_sf"/>
</dbReference>
<comment type="similarity">
    <text evidence="2 8">Belongs to the major facilitator superfamily. Bcr/CmlA family.</text>
</comment>
<feature type="transmembrane region" description="Helical" evidence="8">
    <location>
        <begin position="102"/>
        <end position="121"/>
    </location>
</feature>
<feature type="transmembrane region" description="Helical" evidence="8">
    <location>
        <begin position="305"/>
        <end position="323"/>
    </location>
</feature>
<keyword evidence="6 8" id="KW-1133">Transmembrane helix</keyword>
<feature type="compositionally biased region" description="Basic and acidic residues" evidence="9">
    <location>
        <begin position="1"/>
        <end position="11"/>
    </location>
</feature>
<dbReference type="PANTHER" id="PTHR43124:SF3">
    <property type="entry name" value="CHLORAMPHENICOL EFFLUX PUMP RV0191"/>
    <property type="match status" value="1"/>
</dbReference>
<dbReference type="InterPro" id="IPR020846">
    <property type="entry name" value="MFS_dom"/>
</dbReference>
<keyword evidence="8" id="KW-0997">Cell inner membrane</keyword>
<feature type="transmembrane region" description="Helical" evidence="8">
    <location>
        <begin position="275"/>
        <end position="293"/>
    </location>
</feature>
<proteinExistence type="inferred from homology"/>
<feature type="transmembrane region" description="Helical" evidence="8">
    <location>
        <begin position="395"/>
        <end position="412"/>
    </location>
</feature>
<feature type="transmembrane region" description="Helical" evidence="8">
    <location>
        <begin position="127"/>
        <end position="148"/>
    </location>
</feature>
<dbReference type="InterPro" id="IPR050189">
    <property type="entry name" value="MFS_Efflux_Transporters"/>
</dbReference>
<feature type="transmembrane region" description="Helical" evidence="8">
    <location>
        <begin position="329"/>
        <end position="349"/>
    </location>
</feature>
<dbReference type="PROSITE" id="PS50850">
    <property type="entry name" value="MFS"/>
    <property type="match status" value="1"/>
</dbReference>
<evidence type="ECO:0000256" key="8">
    <source>
        <dbReference type="RuleBase" id="RU365088"/>
    </source>
</evidence>
<dbReference type="KEGG" id="mee:DA075_03190"/>
<reference evidence="11 12" key="1">
    <citation type="submission" date="2018-04" db="EMBL/GenBank/DDBJ databases">
        <title>Methylobacterium sp. PR1016A genome.</title>
        <authorList>
            <person name="Park W."/>
        </authorList>
    </citation>
    <scope>NUCLEOTIDE SEQUENCE [LARGE SCALE GENOMIC DNA]</scope>
    <source>
        <strain evidence="11 12">PR1016A</strain>
    </source>
</reference>
<dbReference type="Pfam" id="PF07690">
    <property type="entry name" value="MFS_1"/>
    <property type="match status" value="1"/>
</dbReference>
<dbReference type="Gene3D" id="1.20.1720.10">
    <property type="entry name" value="Multidrug resistance protein D"/>
    <property type="match status" value="1"/>
</dbReference>
<dbReference type="PANTHER" id="PTHR43124">
    <property type="entry name" value="PURINE EFFLUX PUMP PBUE"/>
    <property type="match status" value="1"/>
</dbReference>
<feature type="domain" description="Major facilitator superfamily (MFS) profile" evidence="10">
    <location>
        <begin position="35"/>
        <end position="415"/>
    </location>
</feature>